<evidence type="ECO:0000313" key="10">
    <source>
        <dbReference type="Proteomes" id="UP001141259"/>
    </source>
</evidence>
<dbReference type="InterPro" id="IPR017972">
    <property type="entry name" value="Cyt_P450_CS"/>
</dbReference>
<evidence type="ECO:0000256" key="3">
    <source>
        <dbReference type="ARBA" id="ARBA00022723"/>
    </source>
</evidence>
<dbReference type="GO" id="GO:0005506">
    <property type="term" value="F:iron ion binding"/>
    <property type="evidence" value="ECO:0007669"/>
    <property type="project" value="InterPro"/>
</dbReference>
<evidence type="ECO:0000256" key="2">
    <source>
        <dbReference type="ARBA" id="ARBA00022617"/>
    </source>
</evidence>
<keyword evidence="4 7" id="KW-0560">Oxidoreductase</keyword>
<sequence length="400" mass="43257">MTESPSAPDLSVRRGCPFGEPDGNAELRAGGPVTRVRLGSGKDAWAVWTHAAARELLLSDAFSVDRKLPNYPSLVPYNVDVGFRASIGEMDAPEHGAARRAINGEFTQRRVDTMLADMQKVVDELIDAILDGPGTADLVPALALPVPTTLICDLLGVPDADRDTFRVRSSTMIDLFTPPQERMAAIGALLGYIDQLVTAKEEDPSDDLIGRRVRKAREDGDGTDHQSLVELALTLLVAGFESTANQISLSIAALLQHPDQVALLQREPERWPAAVEELLRYCSILNPVSYRVATDDVTIAGVTIGRGDGVVALGPSVNRDPAVFTDPDRLDVERATGKHLAFGFGAHMCIGQHMARAELRIVLETLFRRVPGLRLAVPADELSFKDEAAAYGLNSLPVTW</sequence>
<dbReference type="PANTHER" id="PTHR46696:SF1">
    <property type="entry name" value="CYTOCHROME P450 YJIB-RELATED"/>
    <property type="match status" value="1"/>
</dbReference>
<dbReference type="Gene3D" id="1.10.630.10">
    <property type="entry name" value="Cytochrome P450"/>
    <property type="match status" value="1"/>
</dbReference>
<name>A0A9X2VW65_9PSEU</name>
<dbReference type="PANTHER" id="PTHR46696">
    <property type="entry name" value="P450, PUTATIVE (EUROFUNG)-RELATED"/>
    <property type="match status" value="1"/>
</dbReference>
<accession>A0A9X2VW65</accession>
<dbReference type="PRINTS" id="PR00359">
    <property type="entry name" value="BP450"/>
</dbReference>
<evidence type="ECO:0000256" key="8">
    <source>
        <dbReference type="SAM" id="MobiDB-lite"/>
    </source>
</evidence>
<dbReference type="PRINTS" id="PR00385">
    <property type="entry name" value="P450"/>
</dbReference>
<evidence type="ECO:0000256" key="4">
    <source>
        <dbReference type="ARBA" id="ARBA00023002"/>
    </source>
</evidence>
<protein>
    <submittedName>
        <fullName evidence="9">Cytochrome P450</fullName>
    </submittedName>
</protein>
<evidence type="ECO:0000256" key="7">
    <source>
        <dbReference type="RuleBase" id="RU000461"/>
    </source>
</evidence>
<reference evidence="9" key="1">
    <citation type="submission" date="2022-08" db="EMBL/GenBank/DDBJ databases">
        <authorList>
            <person name="Tistechok S."/>
            <person name="Samborskyy M."/>
            <person name="Roman I."/>
        </authorList>
    </citation>
    <scope>NUCLEOTIDE SEQUENCE</scope>
    <source>
        <strain evidence="9">DSM 103496</strain>
    </source>
</reference>
<feature type="region of interest" description="Disordered" evidence="8">
    <location>
        <begin position="1"/>
        <end position="26"/>
    </location>
</feature>
<gene>
    <name evidence="9" type="ORF">NZH93_42265</name>
</gene>
<dbReference type="GO" id="GO:0020037">
    <property type="term" value="F:heme binding"/>
    <property type="evidence" value="ECO:0007669"/>
    <property type="project" value="InterPro"/>
</dbReference>
<evidence type="ECO:0000256" key="1">
    <source>
        <dbReference type="ARBA" id="ARBA00010617"/>
    </source>
</evidence>
<dbReference type="CDD" id="cd11030">
    <property type="entry name" value="CYP105-like"/>
    <property type="match status" value="1"/>
</dbReference>
<keyword evidence="6 7" id="KW-0503">Monooxygenase</keyword>
<keyword evidence="3 7" id="KW-0479">Metal-binding</keyword>
<dbReference type="InterPro" id="IPR001128">
    <property type="entry name" value="Cyt_P450"/>
</dbReference>
<evidence type="ECO:0000313" key="9">
    <source>
        <dbReference type="EMBL" id="MCS7483507.1"/>
    </source>
</evidence>
<dbReference type="InterPro" id="IPR036396">
    <property type="entry name" value="Cyt_P450_sf"/>
</dbReference>
<dbReference type="RefSeq" id="WP_259628964.1">
    <property type="nucleotide sequence ID" value="NZ_JANYMP010000033.1"/>
</dbReference>
<dbReference type="FunFam" id="1.10.630.10:FF:000018">
    <property type="entry name" value="Cytochrome P450 monooxygenase"/>
    <property type="match status" value="1"/>
</dbReference>
<evidence type="ECO:0000256" key="6">
    <source>
        <dbReference type="ARBA" id="ARBA00023033"/>
    </source>
</evidence>
<comment type="caution">
    <text evidence="9">The sequence shown here is derived from an EMBL/GenBank/DDBJ whole genome shotgun (WGS) entry which is preliminary data.</text>
</comment>
<dbReference type="GO" id="GO:0016705">
    <property type="term" value="F:oxidoreductase activity, acting on paired donors, with incorporation or reduction of molecular oxygen"/>
    <property type="evidence" value="ECO:0007669"/>
    <property type="project" value="InterPro"/>
</dbReference>
<comment type="similarity">
    <text evidence="1 7">Belongs to the cytochrome P450 family.</text>
</comment>
<dbReference type="Proteomes" id="UP001141259">
    <property type="component" value="Unassembled WGS sequence"/>
</dbReference>
<keyword evidence="5 7" id="KW-0408">Iron</keyword>
<keyword evidence="2 7" id="KW-0349">Heme</keyword>
<dbReference type="SUPFAM" id="SSF48264">
    <property type="entry name" value="Cytochrome P450"/>
    <property type="match status" value="1"/>
</dbReference>
<proteinExistence type="inferred from homology"/>
<dbReference type="GO" id="GO:0004497">
    <property type="term" value="F:monooxygenase activity"/>
    <property type="evidence" value="ECO:0007669"/>
    <property type="project" value="UniProtKB-KW"/>
</dbReference>
<dbReference type="PROSITE" id="PS00086">
    <property type="entry name" value="CYTOCHROME_P450"/>
    <property type="match status" value="1"/>
</dbReference>
<dbReference type="Pfam" id="PF00067">
    <property type="entry name" value="p450"/>
    <property type="match status" value="1"/>
</dbReference>
<evidence type="ECO:0000256" key="5">
    <source>
        <dbReference type="ARBA" id="ARBA00023004"/>
    </source>
</evidence>
<dbReference type="EMBL" id="JANYMP010000033">
    <property type="protein sequence ID" value="MCS7483507.1"/>
    <property type="molecule type" value="Genomic_DNA"/>
</dbReference>
<keyword evidence="10" id="KW-1185">Reference proteome</keyword>
<dbReference type="AlphaFoldDB" id="A0A9X2VW65"/>
<dbReference type="InterPro" id="IPR002397">
    <property type="entry name" value="Cyt_P450_B"/>
</dbReference>
<organism evidence="9 10">
    <name type="scientific">Umezawaea endophytica</name>
    <dbReference type="NCBI Taxonomy" id="1654476"/>
    <lineage>
        <taxon>Bacteria</taxon>
        <taxon>Bacillati</taxon>
        <taxon>Actinomycetota</taxon>
        <taxon>Actinomycetes</taxon>
        <taxon>Pseudonocardiales</taxon>
        <taxon>Pseudonocardiaceae</taxon>
        <taxon>Umezawaea</taxon>
    </lineage>
</organism>